<dbReference type="PANTHER" id="PTHR46170:SF1">
    <property type="entry name" value="GATOR COMPLEX PROTEIN WDR59"/>
    <property type="match status" value="1"/>
</dbReference>
<feature type="compositionally biased region" description="Basic and acidic residues" evidence="3">
    <location>
        <begin position="670"/>
        <end position="680"/>
    </location>
</feature>
<dbReference type="CDD" id="cd16488">
    <property type="entry name" value="mRING-H2-C3H3C2_Mio-like"/>
    <property type="match status" value="1"/>
</dbReference>
<feature type="domain" description="WDR59/RTC1-like RING zinc finger" evidence="4">
    <location>
        <begin position="833"/>
        <end position="879"/>
    </location>
</feature>
<evidence type="ECO:0000313" key="5">
    <source>
        <dbReference type="Proteomes" id="UP000492821"/>
    </source>
</evidence>
<evidence type="ECO:0000259" key="4">
    <source>
        <dbReference type="Pfam" id="PF17120"/>
    </source>
</evidence>
<dbReference type="GO" id="GO:0034198">
    <property type="term" value="P:cellular response to amino acid starvation"/>
    <property type="evidence" value="ECO:0007669"/>
    <property type="project" value="TreeGrafter"/>
</dbReference>
<keyword evidence="1" id="KW-0853">WD repeat</keyword>
<dbReference type="PANTHER" id="PTHR46170">
    <property type="entry name" value="GATOR COMPLEX PROTEIN WDR59"/>
    <property type="match status" value="1"/>
</dbReference>
<dbReference type="Proteomes" id="UP000492821">
    <property type="component" value="Unassembled WGS sequence"/>
</dbReference>
<accession>A0A7E4UQD9</accession>
<keyword evidence="2" id="KW-0677">Repeat</keyword>
<dbReference type="AlphaFoldDB" id="A0A7E4UQD9"/>
<dbReference type="InterPro" id="IPR049567">
    <property type="entry name" value="WDR59-like"/>
</dbReference>
<dbReference type="GO" id="GO:0005774">
    <property type="term" value="C:vacuolar membrane"/>
    <property type="evidence" value="ECO:0007669"/>
    <property type="project" value="TreeGrafter"/>
</dbReference>
<feature type="compositionally biased region" description="Low complexity" evidence="3">
    <location>
        <begin position="143"/>
        <end position="159"/>
    </location>
</feature>
<sequence>ELEMLSECVIDGITMTETNFPRAAIGFTYEHHTGAPKIEYELRYHKDFRHNGKILVKILQKDDCPLSGSDARELLRLMQELSLKLVGDENATTPTTSVSANGENSTEFGDIGDNDSGASVQHSTPTTSESSEQHSDHHKDNVSGYESSENESSNSTSGSESEHLMDQISLPAGPSGGASDDEIIFADIEIPLEGGETAKESYPPDDYDSESDVCVITETVEQVTNELHEYLTDSEDEAEKVKVLADDDNLEPIEVMSLEEIAENGFHYDYPPYYEPRSPEVVFEESESDSDSSFVSDLETLSKTRFSKRQRKPEVRKKVASVLLTAPKSSLFPFGDSVTTPRTFQDYIIRMGPILHEIGTKMNNSKMLGNSGFGDSPPSSLPRGDEANTSRVAQAFHCASPIQSFSLSSSPTPAAIILQRNNPRTRLSSYPANRRTSSVRIRGGSLTLTDADSNMKASSSDALVSTPVEVFDISYYLPVSKRLAKFYKMHGQTGPKRNEHIRHNVKVALDSERGDLIETWGDVKKYVNAIGKIKPEPICHCNSKLCPAVIKGKYETDFEKQCHQLRDKREREMRVILRSWEEGRLNTAFFIERLKAHLYHKDVQTVAAVTCALGQYCKLPKKRNDLNRGPEGPTGFGLMRSSSANTGDVGMTGDGKTQRSASIAGAPAPLHEKQAHDSETKPTYLRKISETSRPRSSSIDEAALGHLMTADSGVHATAALLGLQIVGGDSPCLIFHSSESRVEVPEAPEPVELESDQPLIVGRAFDEFEDARVSYGEILSRWGMYKQAAEVYKFCPTQQPEPFVERVFCDKCQEPVFGDNLGKCQRCRGPSISCALCQRPCTGLLLTCPRCSHGGHVDHIRRWFREQSACPLGCGCICPF</sequence>
<dbReference type="GO" id="GO:0035859">
    <property type="term" value="C:Seh1-associated complex"/>
    <property type="evidence" value="ECO:0007669"/>
    <property type="project" value="TreeGrafter"/>
</dbReference>
<dbReference type="GO" id="GO:1904263">
    <property type="term" value="P:positive regulation of TORC1 signaling"/>
    <property type="evidence" value="ECO:0007669"/>
    <property type="project" value="TreeGrafter"/>
</dbReference>
<dbReference type="Pfam" id="PF17120">
    <property type="entry name" value="zf-RING_16"/>
    <property type="match status" value="1"/>
</dbReference>
<proteinExistence type="predicted"/>
<dbReference type="InterPro" id="IPR049566">
    <property type="entry name" value="WDR59_RTC1-like_RING_Znf"/>
</dbReference>
<evidence type="ECO:0000313" key="6">
    <source>
        <dbReference type="WBParaSite" id="Pan_g1157.t1"/>
    </source>
</evidence>
<feature type="region of interest" description="Disordered" evidence="3">
    <location>
        <begin position="88"/>
        <end position="180"/>
    </location>
</feature>
<evidence type="ECO:0000256" key="2">
    <source>
        <dbReference type="ARBA" id="ARBA00022737"/>
    </source>
</evidence>
<name>A0A7E4UQD9_PANRE</name>
<dbReference type="WBParaSite" id="Pan_g1157.t1">
    <property type="protein sequence ID" value="Pan_g1157.t1"/>
    <property type="gene ID" value="Pan_g1157"/>
</dbReference>
<dbReference type="GO" id="GO:0035591">
    <property type="term" value="F:signaling adaptor activity"/>
    <property type="evidence" value="ECO:0007669"/>
    <property type="project" value="TreeGrafter"/>
</dbReference>
<evidence type="ECO:0000256" key="1">
    <source>
        <dbReference type="ARBA" id="ARBA00022574"/>
    </source>
</evidence>
<reference evidence="5" key="1">
    <citation type="journal article" date="2013" name="Genetics">
        <title>The draft genome and transcriptome of Panagrellus redivivus are shaped by the harsh demands of a free-living lifestyle.</title>
        <authorList>
            <person name="Srinivasan J."/>
            <person name="Dillman A.R."/>
            <person name="Macchietto M.G."/>
            <person name="Heikkinen L."/>
            <person name="Lakso M."/>
            <person name="Fracchia K.M."/>
            <person name="Antoshechkin I."/>
            <person name="Mortazavi A."/>
            <person name="Wong G."/>
            <person name="Sternberg P.W."/>
        </authorList>
    </citation>
    <scope>NUCLEOTIDE SEQUENCE [LARGE SCALE GENOMIC DNA]</scope>
    <source>
        <strain evidence="5">MT8872</strain>
    </source>
</reference>
<keyword evidence="5" id="KW-1185">Reference proteome</keyword>
<organism evidence="5 6">
    <name type="scientific">Panagrellus redivivus</name>
    <name type="common">Microworm</name>
    <dbReference type="NCBI Taxonomy" id="6233"/>
    <lineage>
        <taxon>Eukaryota</taxon>
        <taxon>Metazoa</taxon>
        <taxon>Ecdysozoa</taxon>
        <taxon>Nematoda</taxon>
        <taxon>Chromadorea</taxon>
        <taxon>Rhabditida</taxon>
        <taxon>Tylenchina</taxon>
        <taxon>Panagrolaimomorpha</taxon>
        <taxon>Panagrolaimoidea</taxon>
        <taxon>Panagrolaimidae</taxon>
        <taxon>Panagrellus</taxon>
    </lineage>
</organism>
<feature type="compositionally biased region" description="Basic and acidic residues" evidence="3">
    <location>
        <begin position="131"/>
        <end position="141"/>
    </location>
</feature>
<reference evidence="6" key="2">
    <citation type="submission" date="2020-10" db="UniProtKB">
        <authorList>
            <consortium name="WormBaseParasite"/>
        </authorList>
    </citation>
    <scope>IDENTIFICATION</scope>
</reference>
<evidence type="ECO:0000256" key="3">
    <source>
        <dbReference type="SAM" id="MobiDB-lite"/>
    </source>
</evidence>
<feature type="compositionally biased region" description="Polar residues" evidence="3">
    <location>
        <begin position="116"/>
        <end position="130"/>
    </location>
</feature>
<feature type="compositionally biased region" description="Polar residues" evidence="3">
    <location>
        <begin position="90"/>
        <end position="107"/>
    </location>
</feature>
<protein>
    <submittedName>
        <fullName evidence="6">RWD domain-containing protein</fullName>
    </submittedName>
</protein>
<feature type="region of interest" description="Disordered" evidence="3">
    <location>
        <begin position="624"/>
        <end position="697"/>
    </location>
</feature>